<feature type="coiled-coil region" evidence="1">
    <location>
        <begin position="65"/>
        <end position="92"/>
    </location>
</feature>
<evidence type="ECO:0000313" key="3">
    <source>
        <dbReference type="Proteomes" id="UP000193648"/>
    </source>
</evidence>
<dbReference type="InParanoid" id="A0A1Y2GYZ9"/>
<dbReference type="AlphaFoldDB" id="A0A1Y2GYZ9"/>
<comment type="caution">
    <text evidence="2">The sequence shown here is derived from an EMBL/GenBank/DDBJ whole genome shotgun (WGS) entry which is preliminary data.</text>
</comment>
<reference evidence="2 3" key="1">
    <citation type="submission" date="2016-07" db="EMBL/GenBank/DDBJ databases">
        <title>Pervasive Adenine N6-methylation of Active Genes in Fungi.</title>
        <authorList>
            <consortium name="DOE Joint Genome Institute"/>
            <person name="Mondo S.J."/>
            <person name="Dannebaum R.O."/>
            <person name="Kuo R.C."/>
            <person name="Labutti K."/>
            <person name="Haridas S."/>
            <person name="Kuo A."/>
            <person name="Salamov A."/>
            <person name="Ahrendt S.R."/>
            <person name="Lipzen A."/>
            <person name="Sullivan W."/>
            <person name="Andreopoulos W.B."/>
            <person name="Clum A."/>
            <person name="Lindquist E."/>
            <person name="Daum C."/>
            <person name="Ramamoorthy G.K."/>
            <person name="Gryganskyi A."/>
            <person name="Culley D."/>
            <person name="Magnuson J.K."/>
            <person name="James T.Y."/>
            <person name="O'Malley M.A."/>
            <person name="Stajich J.E."/>
            <person name="Spatafora J.W."/>
            <person name="Visel A."/>
            <person name="Grigoriev I.V."/>
        </authorList>
    </citation>
    <scope>NUCLEOTIDE SEQUENCE [LARGE SCALE GENOMIC DNA]</scope>
    <source>
        <strain evidence="2 3">NRRL 3116</strain>
    </source>
</reference>
<keyword evidence="3" id="KW-1185">Reference proteome</keyword>
<dbReference type="GeneID" id="33568184"/>
<protein>
    <submittedName>
        <fullName evidence="2">Uncharacterized protein</fullName>
    </submittedName>
</protein>
<organism evidence="2 3">
    <name type="scientific">Lobosporangium transversale</name>
    <dbReference type="NCBI Taxonomy" id="64571"/>
    <lineage>
        <taxon>Eukaryota</taxon>
        <taxon>Fungi</taxon>
        <taxon>Fungi incertae sedis</taxon>
        <taxon>Mucoromycota</taxon>
        <taxon>Mortierellomycotina</taxon>
        <taxon>Mortierellomycetes</taxon>
        <taxon>Mortierellales</taxon>
        <taxon>Mortierellaceae</taxon>
        <taxon>Lobosporangium</taxon>
    </lineage>
</organism>
<dbReference type="OrthoDB" id="2395959at2759"/>
<dbReference type="EMBL" id="MCFF01000004">
    <property type="protein sequence ID" value="ORZ27530.1"/>
    <property type="molecule type" value="Genomic_DNA"/>
</dbReference>
<gene>
    <name evidence="2" type="ORF">BCR41DRAFT_367847</name>
</gene>
<sequence length="427" mass="49185">MIAELLLEASEKDAKISLLEAKEKDNKMTNLVEAKEKDDRIINLLMEASEKDAKINLLEAKVKDSKMINEKIANLQLELKEKDDEIINMLLKSKEKDGEMLKIQDEMLKLRLEARKKGGEMETKKKDDEMQAQALNNLTMHQKHAHSILTQDFELHECPFPRLFIILPLNCTKWDPVKLLGNKFRVHFLCECGDYTAMANKPNPGQIHIARHDGYEVRDCTGFFRKYGKYMLILLHWLKLGMALPDSLAPDPSLIDAGIDYSIDYLQALSKKYPALNKISTINDFEGLKKTELRQLGTSFRITDGNKDLGNLYRVTTETGYVKWVCHNHYRSMYKEKRQKAFEDVVKMNNAKYDSHLGKLVIKLGSKARAEEFFNVLTNAGRVYELDITFDWDWAESDLEAFENILKVSYKTPHFTTQKTATSSTTS</sequence>
<proteinExistence type="predicted"/>
<accession>A0A1Y2GYZ9</accession>
<keyword evidence="1" id="KW-0175">Coiled coil</keyword>
<name>A0A1Y2GYZ9_9FUNG</name>
<evidence type="ECO:0000256" key="1">
    <source>
        <dbReference type="SAM" id="Coils"/>
    </source>
</evidence>
<dbReference type="Proteomes" id="UP000193648">
    <property type="component" value="Unassembled WGS sequence"/>
</dbReference>
<evidence type="ECO:0000313" key="2">
    <source>
        <dbReference type="EMBL" id="ORZ27530.1"/>
    </source>
</evidence>
<dbReference type="RefSeq" id="XP_021885257.1">
    <property type="nucleotide sequence ID" value="XM_022026341.1"/>
</dbReference>